<name>I4ALQ9_BERLS</name>
<dbReference type="eggNOG" id="ENOG5032SV9">
    <property type="taxonomic scope" value="Bacteria"/>
</dbReference>
<reference evidence="3" key="1">
    <citation type="submission" date="2012-06" db="EMBL/GenBank/DDBJ databases">
        <title>The complete genome of Flexibacter litoralis DSM 6794.</title>
        <authorList>
            <person name="Lucas S."/>
            <person name="Copeland A."/>
            <person name="Lapidus A."/>
            <person name="Glavina del Rio T."/>
            <person name="Dalin E."/>
            <person name="Tice H."/>
            <person name="Bruce D."/>
            <person name="Goodwin L."/>
            <person name="Pitluck S."/>
            <person name="Peters L."/>
            <person name="Ovchinnikova G."/>
            <person name="Lu M."/>
            <person name="Kyrpides N."/>
            <person name="Mavromatis K."/>
            <person name="Ivanova N."/>
            <person name="Brettin T."/>
            <person name="Detter J.C."/>
            <person name="Han C."/>
            <person name="Larimer F."/>
            <person name="Land M."/>
            <person name="Hauser L."/>
            <person name="Markowitz V."/>
            <person name="Cheng J.-F."/>
            <person name="Hugenholtz P."/>
            <person name="Woyke T."/>
            <person name="Wu D."/>
            <person name="Spring S."/>
            <person name="Lang E."/>
            <person name="Kopitz M."/>
            <person name="Brambilla E."/>
            <person name="Klenk H.-P."/>
            <person name="Eisen J.A."/>
        </authorList>
    </citation>
    <scope>NUCLEOTIDE SEQUENCE [LARGE SCALE GENOMIC DNA]</scope>
    <source>
        <strain evidence="3">ATCC 23117 / DSM 6794 / NBRC 15988 / NCIMB 1366 / Sio-4</strain>
    </source>
</reference>
<gene>
    <name evidence="2" type="ordered locus">Fleli_2529</name>
</gene>
<keyword evidence="3" id="KW-1185">Reference proteome</keyword>
<dbReference type="STRING" id="880071.Fleli_2529"/>
<evidence type="ECO:0000259" key="1">
    <source>
        <dbReference type="Pfam" id="PF18735"/>
    </source>
</evidence>
<evidence type="ECO:0000313" key="3">
    <source>
        <dbReference type="Proteomes" id="UP000006054"/>
    </source>
</evidence>
<dbReference type="AlphaFoldDB" id="I4ALQ9"/>
<dbReference type="Proteomes" id="UP000006054">
    <property type="component" value="Chromosome"/>
</dbReference>
<dbReference type="HOGENOM" id="CLU_100981_1_0_10"/>
<proteinExistence type="predicted"/>
<organism evidence="2 3">
    <name type="scientific">Bernardetia litoralis (strain ATCC 23117 / DSM 6794 / NBRC 15988 / NCIMB 1366 / Fx l1 / Sio-4)</name>
    <name type="common">Flexibacter litoralis</name>
    <dbReference type="NCBI Taxonomy" id="880071"/>
    <lineage>
        <taxon>Bacteria</taxon>
        <taxon>Pseudomonadati</taxon>
        <taxon>Bacteroidota</taxon>
        <taxon>Cytophagia</taxon>
        <taxon>Cytophagales</taxon>
        <taxon>Bernardetiaceae</taxon>
        <taxon>Bernardetia</taxon>
    </lineage>
</organism>
<dbReference type="RefSeq" id="WP_014798331.1">
    <property type="nucleotide sequence ID" value="NC_018018.1"/>
</dbReference>
<accession>I4ALQ9</accession>
<sequence>MTDRKIEEVQKQLDEESTWRKKEITYLFNEANTKYKRNNKRNKEDTSSFFIRTSIVSICGHWEGFVKKSALLYLKAVASEELSYKELALSFSGAFLKINQLGNKRNKKTKFYADLVYKLENETFNISITNSDFIIDTESNLKYIILEDILFIINIPTIEYETKRTMIDDKLLKYRNKIAHGERDSVSFEEYKELKNGILELIEILKTDILNNLILKKYLR</sequence>
<feature type="domain" description="RiboL-PSP-HEPN" evidence="1">
    <location>
        <begin position="16"/>
        <end position="211"/>
    </location>
</feature>
<dbReference type="InterPro" id="IPR041519">
    <property type="entry name" value="HEPN_RiboL-PSP"/>
</dbReference>
<dbReference type="Pfam" id="PF18735">
    <property type="entry name" value="HEPN_RiboL-PSP"/>
    <property type="match status" value="1"/>
</dbReference>
<dbReference type="EMBL" id="CP003345">
    <property type="protein sequence ID" value="AFM04894.1"/>
    <property type="molecule type" value="Genomic_DNA"/>
</dbReference>
<evidence type="ECO:0000313" key="2">
    <source>
        <dbReference type="EMBL" id="AFM04894.1"/>
    </source>
</evidence>
<dbReference type="KEGG" id="fli:Fleli_2529"/>
<protein>
    <recommendedName>
        <fullName evidence="1">RiboL-PSP-HEPN domain-containing protein</fullName>
    </recommendedName>
</protein>
<dbReference type="OrthoDB" id="1551032at2"/>